<dbReference type="Gene3D" id="3.40.190.10">
    <property type="entry name" value="Periplasmic binding protein-like II"/>
    <property type="match status" value="2"/>
</dbReference>
<accession>A0A840QBP6</accession>
<dbReference type="EMBL" id="JACHIW010000001">
    <property type="protein sequence ID" value="MBB5157367.1"/>
    <property type="molecule type" value="Genomic_DNA"/>
</dbReference>
<keyword evidence="2" id="KW-0805">Transcription regulation</keyword>
<dbReference type="InterPro" id="IPR036388">
    <property type="entry name" value="WH-like_DNA-bd_sf"/>
</dbReference>
<dbReference type="SUPFAM" id="SSF46785">
    <property type="entry name" value="Winged helix' DNA-binding domain"/>
    <property type="match status" value="1"/>
</dbReference>
<sequence length="279" mass="30336">MAQAADALYLSHSAASHRLAVLEREVGVPVAERVGRRLQLTETGHVLASSVKRLKHELDSIDALIEQAQHTVAGRVRIGLFQTAALRMFPQLLDDLGTRYPEIRLESSQMLAASALAALATGDLDVAIMPSYLRESVGLAPGLHVEDLYTDSLYLMLPVDHELADRDDPIEIAELSSEKWIAGETINLLISAYCREAGFEPDVIHRSSDYTLMTTLVSNGYGISILPVNAKLAAFLPPVALKQLNLASAHYTVLAVLRESSLSRPAVAAVMDAMRHLHA</sequence>
<comment type="similarity">
    <text evidence="1">Belongs to the LysR transcriptional regulatory family.</text>
</comment>
<dbReference type="SUPFAM" id="SSF53850">
    <property type="entry name" value="Periplasmic binding protein-like II"/>
    <property type="match status" value="1"/>
</dbReference>
<keyword evidence="7" id="KW-1185">Reference proteome</keyword>
<name>A0A840QBP6_9PSEU</name>
<evidence type="ECO:0000256" key="1">
    <source>
        <dbReference type="ARBA" id="ARBA00009437"/>
    </source>
</evidence>
<feature type="domain" description="HTH lysR-type" evidence="5">
    <location>
        <begin position="1"/>
        <end position="41"/>
    </location>
</feature>
<dbReference type="GO" id="GO:0003700">
    <property type="term" value="F:DNA-binding transcription factor activity"/>
    <property type="evidence" value="ECO:0007669"/>
    <property type="project" value="InterPro"/>
</dbReference>
<dbReference type="InterPro" id="IPR005119">
    <property type="entry name" value="LysR_subst-bd"/>
</dbReference>
<dbReference type="Pfam" id="PF03466">
    <property type="entry name" value="LysR_substrate"/>
    <property type="match status" value="1"/>
</dbReference>
<keyword evidence="4" id="KW-0804">Transcription</keyword>
<organism evidence="6 7">
    <name type="scientific">Saccharopolyspora phatthalungensis</name>
    <dbReference type="NCBI Taxonomy" id="664693"/>
    <lineage>
        <taxon>Bacteria</taxon>
        <taxon>Bacillati</taxon>
        <taxon>Actinomycetota</taxon>
        <taxon>Actinomycetes</taxon>
        <taxon>Pseudonocardiales</taxon>
        <taxon>Pseudonocardiaceae</taxon>
        <taxon>Saccharopolyspora</taxon>
    </lineage>
</organism>
<dbReference type="PANTHER" id="PTHR30346:SF29">
    <property type="entry name" value="LYSR SUBSTRATE-BINDING"/>
    <property type="match status" value="1"/>
</dbReference>
<evidence type="ECO:0000256" key="3">
    <source>
        <dbReference type="ARBA" id="ARBA00023125"/>
    </source>
</evidence>
<dbReference type="InterPro" id="IPR036390">
    <property type="entry name" value="WH_DNA-bd_sf"/>
</dbReference>
<protein>
    <submittedName>
        <fullName evidence="6">DNA-binding transcriptional LysR family regulator</fullName>
    </submittedName>
</protein>
<dbReference type="PANTHER" id="PTHR30346">
    <property type="entry name" value="TRANSCRIPTIONAL DUAL REGULATOR HCAR-RELATED"/>
    <property type="match status" value="1"/>
</dbReference>
<reference evidence="6 7" key="1">
    <citation type="submission" date="2020-08" db="EMBL/GenBank/DDBJ databases">
        <title>Sequencing the genomes of 1000 actinobacteria strains.</title>
        <authorList>
            <person name="Klenk H.-P."/>
        </authorList>
    </citation>
    <scope>NUCLEOTIDE SEQUENCE [LARGE SCALE GENOMIC DNA]</scope>
    <source>
        <strain evidence="6 7">DSM 45584</strain>
    </source>
</reference>
<comment type="caution">
    <text evidence="6">The sequence shown here is derived from an EMBL/GenBank/DDBJ whole genome shotgun (WGS) entry which is preliminary data.</text>
</comment>
<proteinExistence type="inferred from homology"/>
<evidence type="ECO:0000259" key="5">
    <source>
        <dbReference type="PROSITE" id="PS50931"/>
    </source>
</evidence>
<dbReference type="Proteomes" id="UP000584374">
    <property type="component" value="Unassembled WGS sequence"/>
</dbReference>
<dbReference type="PROSITE" id="PS50931">
    <property type="entry name" value="HTH_LYSR"/>
    <property type="match status" value="1"/>
</dbReference>
<dbReference type="AlphaFoldDB" id="A0A840QBP6"/>
<dbReference type="GO" id="GO:0032993">
    <property type="term" value="C:protein-DNA complex"/>
    <property type="evidence" value="ECO:0007669"/>
    <property type="project" value="TreeGrafter"/>
</dbReference>
<keyword evidence="3 6" id="KW-0238">DNA-binding</keyword>
<evidence type="ECO:0000313" key="6">
    <source>
        <dbReference type="EMBL" id="MBB5157367.1"/>
    </source>
</evidence>
<dbReference type="GO" id="GO:0003677">
    <property type="term" value="F:DNA binding"/>
    <property type="evidence" value="ECO:0007669"/>
    <property type="project" value="UniProtKB-KW"/>
</dbReference>
<evidence type="ECO:0000256" key="4">
    <source>
        <dbReference type="ARBA" id="ARBA00023163"/>
    </source>
</evidence>
<dbReference type="Pfam" id="PF00126">
    <property type="entry name" value="HTH_1"/>
    <property type="match status" value="1"/>
</dbReference>
<evidence type="ECO:0000313" key="7">
    <source>
        <dbReference type="Proteomes" id="UP000584374"/>
    </source>
</evidence>
<gene>
    <name evidence="6" type="ORF">BJ970_004901</name>
</gene>
<dbReference type="Gene3D" id="1.10.10.10">
    <property type="entry name" value="Winged helix-like DNA-binding domain superfamily/Winged helix DNA-binding domain"/>
    <property type="match status" value="1"/>
</dbReference>
<evidence type="ECO:0000256" key="2">
    <source>
        <dbReference type="ARBA" id="ARBA00023015"/>
    </source>
</evidence>
<dbReference type="InterPro" id="IPR000847">
    <property type="entry name" value="LysR_HTH_N"/>
</dbReference>